<accession>A0A410N700</accession>
<dbReference type="OMA" id="GVEYHVT"/>
<dbReference type="Gene3D" id="1.10.10.10">
    <property type="entry name" value="Winged helix-like DNA-binding domain superfamily/Winged helix DNA-binding domain"/>
    <property type="match status" value="1"/>
</dbReference>
<dbReference type="InterPro" id="IPR016032">
    <property type="entry name" value="Sig_transdc_resp-reg_C-effctor"/>
</dbReference>
<reference evidence="3" key="1">
    <citation type="submission" date="2018-12" db="EMBL/GenBank/DDBJ databases">
        <authorList>
            <person name="Ma Z."/>
            <person name="Song Z."/>
            <person name="Zhao Y."/>
            <person name="Yu X."/>
        </authorList>
    </citation>
    <scope>NUCLEOTIDE SEQUENCE</scope>
    <source>
        <strain evidence="3">M527</strain>
    </source>
</reference>
<dbReference type="SUPFAM" id="SSF46894">
    <property type="entry name" value="C-terminal effector domain of the bipartite response regulators"/>
    <property type="match status" value="1"/>
</dbReference>
<dbReference type="GeneID" id="66860057"/>
<dbReference type="SUPFAM" id="SSF55785">
    <property type="entry name" value="PYP-like sensor domain (PAS domain)"/>
    <property type="match status" value="1"/>
</dbReference>
<evidence type="ECO:0000256" key="1">
    <source>
        <dbReference type="SAM" id="MobiDB-lite"/>
    </source>
</evidence>
<dbReference type="Pfam" id="PF00196">
    <property type="entry name" value="GerE"/>
    <property type="match status" value="1"/>
</dbReference>
<dbReference type="RefSeq" id="WP_003982115.1">
    <property type="nucleotide sequence ID" value="NZ_CP023688.1"/>
</dbReference>
<feature type="region of interest" description="Disordered" evidence="1">
    <location>
        <begin position="1"/>
        <end position="21"/>
    </location>
</feature>
<dbReference type="InterPro" id="IPR000792">
    <property type="entry name" value="Tscrpt_reg_LuxR_C"/>
</dbReference>
<evidence type="ECO:0000259" key="2">
    <source>
        <dbReference type="SMART" id="SM00421"/>
    </source>
</evidence>
<name>A0A410N700_STRRM</name>
<dbReference type="AlphaFoldDB" id="A0A410N700"/>
<evidence type="ECO:0000313" key="3">
    <source>
        <dbReference type="EMBL" id="QAS68948.1"/>
    </source>
</evidence>
<dbReference type="GO" id="GO:0006355">
    <property type="term" value="P:regulation of DNA-templated transcription"/>
    <property type="evidence" value="ECO:0007669"/>
    <property type="project" value="InterPro"/>
</dbReference>
<feature type="domain" description="HTH luxR-type" evidence="2">
    <location>
        <begin position="175"/>
        <end position="232"/>
    </location>
</feature>
<protein>
    <submittedName>
        <fullName evidence="3">LuxR family transcriptional regulator</fullName>
    </submittedName>
</protein>
<gene>
    <name evidence="3" type="primary">rimR1</name>
</gene>
<organism evidence="3">
    <name type="scientific">Streptomyces rimosus</name>
    <dbReference type="NCBI Taxonomy" id="1927"/>
    <lineage>
        <taxon>Bacteria</taxon>
        <taxon>Bacillati</taxon>
        <taxon>Actinomycetota</taxon>
        <taxon>Actinomycetes</taxon>
        <taxon>Kitasatosporales</taxon>
        <taxon>Streptomycetaceae</taxon>
        <taxon>Streptomyces</taxon>
    </lineage>
</organism>
<dbReference type="SMART" id="SM00421">
    <property type="entry name" value="HTH_LUXR"/>
    <property type="match status" value="1"/>
</dbReference>
<dbReference type="GO" id="GO:0003677">
    <property type="term" value="F:DNA binding"/>
    <property type="evidence" value="ECO:0007669"/>
    <property type="project" value="InterPro"/>
</dbReference>
<dbReference type="InterPro" id="IPR036388">
    <property type="entry name" value="WH-like_DNA-bd_sf"/>
</dbReference>
<proteinExistence type="predicted"/>
<dbReference type="InterPro" id="IPR035965">
    <property type="entry name" value="PAS-like_dom_sf"/>
</dbReference>
<sequence length="253" mass="26950">MKFSALVDSPQISTGRSAAGPVATAVAPVRRDARPPADRQGVCMAVLDPTLTIRQATQDFFRNFATPDETGADVLAGAPSDSSTTTAPDVCGRDFRELVHPSVRQPLMRQFERLLSGRCDRFSAHVVALRSEGDAFTGNLTATAVSGYAPDPAAVLVLMRPGQSAEGDAVVAPRKKLLSEIDARILEGIAAGLSTIPLASRLYLSRQGVEYHVTGLLRKLKVPNRAALVSRAYAMGVLTVGTWPPRVVEGFIK</sequence>
<dbReference type="EMBL" id="MK300953">
    <property type="protein sequence ID" value="QAS68948.1"/>
    <property type="molecule type" value="Genomic_DNA"/>
</dbReference>